<dbReference type="Gene3D" id="3.20.20.370">
    <property type="entry name" value="Glycoside hydrolase/deacetylase"/>
    <property type="match status" value="1"/>
</dbReference>
<dbReference type="PROSITE" id="PS51677">
    <property type="entry name" value="NODB"/>
    <property type="match status" value="1"/>
</dbReference>
<dbReference type="RefSeq" id="WP_188456474.1">
    <property type="nucleotide sequence ID" value="NZ_BMFR01000018.1"/>
</dbReference>
<keyword evidence="2" id="KW-0472">Membrane</keyword>
<dbReference type="AlphaFoldDB" id="A0A917M7V3"/>
<dbReference type="PANTHER" id="PTHR10587:SF125">
    <property type="entry name" value="POLYSACCHARIDE DEACETYLASE YHEN-RELATED"/>
    <property type="match status" value="1"/>
</dbReference>
<dbReference type="Proteomes" id="UP000622860">
    <property type="component" value="Unassembled WGS sequence"/>
</dbReference>
<evidence type="ECO:0000256" key="1">
    <source>
        <dbReference type="SAM" id="Coils"/>
    </source>
</evidence>
<evidence type="ECO:0000256" key="2">
    <source>
        <dbReference type="SAM" id="Phobius"/>
    </source>
</evidence>
<keyword evidence="2" id="KW-0812">Transmembrane</keyword>
<dbReference type="Pfam" id="PF01522">
    <property type="entry name" value="Polysacc_deac_1"/>
    <property type="match status" value="1"/>
</dbReference>
<proteinExistence type="predicted"/>
<keyword evidence="1" id="KW-0175">Coiled coil</keyword>
<comment type="caution">
    <text evidence="4">The sequence shown here is derived from an EMBL/GenBank/DDBJ whole genome shotgun (WGS) entry which is preliminary data.</text>
</comment>
<dbReference type="GO" id="GO:0016810">
    <property type="term" value="F:hydrolase activity, acting on carbon-nitrogen (but not peptide) bonds"/>
    <property type="evidence" value="ECO:0007669"/>
    <property type="project" value="InterPro"/>
</dbReference>
<gene>
    <name evidence="4" type="primary">yheN</name>
    <name evidence="4" type="ORF">GCM10011398_33090</name>
</gene>
<feature type="transmembrane region" description="Helical" evidence="2">
    <location>
        <begin position="12"/>
        <end position="31"/>
    </location>
</feature>
<keyword evidence="2" id="KW-1133">Transmembrane helix</keyword>
<name>A0A917M7V3_9BACI</name>
<dbReference type="InterPro" id="IPR011330">
    <property type="entry name" value="Glyco_hydro/deAcase_b/a-brl"/>
</dbReference>
<organism evidence="4 5">
    <name type="scientific">Virgibacillus oceani</name>
    <dbReference type="NCBI Taxonomy" id="1479511"/>
    <lineage>
        <taxon>Bacteria</taxon>
        <taxon>Bacillati</taxon>
        <taxon>Bacillota</taxon>
        <taxon>Bacilli</taxon>
        <taxon>Bacillales</taxon>
        <taxon>Bacillaceae</taxon>
        <taxon>Virgibacillus</taxon>
    </lineage>
</organism>
<dbReference type="EMBL" id="BMFR01000018">
    <property type="protein sequence ID" value="GGG84765.1"/>
    <property type="molecule type" value="Genomic_DNA"/>
</dbReference>
<evidence type="ECO:0000313" key="5">
    <source>
        <dbReference type="Proteomes" id="UP000622860"/>
    </source>
</evidence>
<reference evidence="4" key="1">
    <citation type="journal article" date="2014" name="Int. J. Syst. Evol. Microbiol.">
        <title>Complete genome sequence of Corynebacterium casei LMG S-19264T (=DSM 44701T), isolated from a smear-ripened cheese.</title>
        <authorList>
            <consortium name="US DOE Joint Genome Institute (JGI-PGF)"/>
            <person name="Walter F."/>
            <person name="Albersmeier A."/>
            <person name="Kalinowski J."/>
            <person name="Ruckert C."/>
        </authorList>
    </citation>
    <scope>NUCLEOTIDE SEQUENCE</scope>
    <source>
        <strain evidence="4">CGMCC 1.12754</strain>
    </source>
</reference>
<feature type="coiled-coil region" evidence="1">
    <location>
        <begin position="73"/>
        <end position="100"/>
    </location>
</feature>
<dbReference type="InterPro" id="IPR050248">
    <property type="entry name" value="Polysacc_deacetylase_ArnD"/>
</dbReference>
<reference evidence="4" key="2">
    <citation type="submission" date="2020-09" db="EMBL/GenBank/DDBJ databases">
        <authorList>
            <person name="Sun Q."/>
            <person name="Zhou Y."/>
        </authorList>
    </citation>
    <scope>NUCLEOTIDE SEQUENCE</scope>
    <source>
        <strain evidence="4">CGMCC 1.12754</strain>
    </source>
</reference>
<protein>
    <submittedName>
        <fullName evidence="4">Polysaccharide deacetylase YheN</fullName>
    </submittedName>
</protein>
<dbReference type="SUPFAM" id="SSF88713">
    <property type="entry name" value="Glycoside hydrolase/deacetylase"/>
    <property type="match status" value="1"/>
</dbReference>
<sequence>MRQRKHLNRKGKWLVFAIMTITAFIIAVLVGDHEATKAKQSSEPISSLSAAPIIPTFESKEEFSNSALNQSIKEKSLEEKEALIAEKRKDQREKEQQTKAIYLTFDDGPTSHTDQLLDILDQYEMQATFFMLGPNIKQYPDAVKRMANEKFGLGLHGISHNIHDIYQNSQSPTKEMKEAQQILENVTGIHSPLIRLPYGSVPYLTEEMRYSLYQHEFTIWDWNVDSEDWELGDARYVQTTIKEIEELEQSGQTPVVLLHDKKETITHLPKLLSYLKNNGYHTEKITKEIPALTFTCNGRCYAI</sequence>
<dbReference type="GO" id="GO:0005975">
    <property type="term" value="P:carbohydrate metabolic process"/>
    <property type="evidence" value="ECO:0007669"/>
    <property type="project" value="InterPro"/>
</dbReference>
<dbReference type="InterPro" id="IPR002509">
    <property type="entry name" value="NODB_dom"/>
</dbReference>
<feature type="domain" description="NodB homology" evidence="3">
    <location>
        <begin position="99"/>
        <end position="283"/>
    </location>
</feature>
<accession>A0A917M7V3</accession>
<evidence type="ECO:0000259" key="3">
    <source>
        <dbReference type="PROSITE" id="PS51677"/>
    </source>
</evidence>
<keyword evidence="5" id="KW-1185">Reference proteome</keyword>
<dbReference type="CDD" id="cd10944">
    <property type="entry name" value="CE4_SmPgdA_like"/>
    <property type="match status" value="1"/>
</dbReference>
<dbReference type="PANTHER" id="PTHR10587">
    <property type="entry name" value="GLYCOSYL TRANSFERASE-RELATED"/>
    <property type="match status" value="1"/>
</dbReference>
<evidence type="ECO:0000313" key="4">
    <source>
        <dbReference type="EMBL" id="GGG84765.1"/>
    </source>
</evidence>